<dbReference type="PANTHER" id="PTHR13799">
    <property type="entry name" value="NGG1 INTERACTING FACTOR 3"/>
    <property type="match status" value="1"/>
</dbReference>
<accession>A0ABY1JAP1</accession>
<dbReference type="NCBIfam" id="TIGR00486">
    <property type="entry name" value="YbgI_SA1388"/>
    <property type="match status" value="1"/>
</dbReference>
<dbReference type="Proteomes" id="UP000185093">
    <property type="component" value="Unassembled WGS sequence"/>
</dbReference>
<keyword evidence="4" id="KW-1185">Reference proteome</keyword>
<dbReference type="SUPFAM" id="SSF102705">
    <property type="entry name" value="NIF3 (NGG1p interacting factor 3)-like"/>
    <property type="match status" value="1"/>
</dbReference>
<dbReference type="InterPro" id="IPR002678">
    <property type="entry name" value="DUF34/NIF3"/>
</dbReference>
<dbReference type="InterPro" id="IPR036069">
    <property type="entry name" value="DUF34/NIF3_sf"/>
</dbReference>
<dbReference type="RefSeq" id="WP_014806824.1">
    <property type="nucleotide sequence ID" value="NZ_DAONBL010000017.1"/>
</dbReference>
<dbReference type="Gene3D" id="3.40.1390.30">
    <property type="entry name" value="NIF3 (NGG1p interacting factor 3)-like"/>
    <property type="match status" value="2"/>
</dbReference>
<dbReference type="EMBL" id="FSQZ01000001">
    <property type="protein sequence ID" value="SIN62406.1"/>
    <property type="molecule type" value="Genomic_DNA"/>
</dbReference>
<evidence type="ECO:0000313" key="4">
    <source>
        <dbReference type="Proteomes" id="UP000185093"/>
    </source>
</evidence>
<sequence length="263" mass="29445">MLCTIRDILNMVDKMAPFKLQEEWDNSGLILGDPSSHVEGVAVALDLTIEVIEKANVNKINTIVTHHPPLITPMKRWETTDYTASLLCTAARHNINLIAAHTNLDVAYNGINVALAELINLLDFKPLLQSQEGAFGLGAVGYLKNEISREELANLLNERWRVSWVKFYGSKADFKTIALCGGSGGELWSDAWNLGADIYITADMKYHQIIEAQRHLTVAIVDHGEMERSGLFKFIQDLQHYLPVKVYDLTDIKPYASAEVMSF</sequence>
<reference evidence="3 4" key="1">
    <citation type="submission" date="2016-11" db="EMBL/GenBank/DDBJ databases">
        <authorList>
            <person name="Varghese N."/>
            <person name="Submissions S."/>
        </authorList>
    </citation>
    <scope>NUCLEOTIDE SEQUENCE [LARGE SCALE GENOMIC DNA]</scope>
    <source>
        <strain evidence="3 4">DSM 20664</strain>
    </source>
</reference>
<gene>
    <name evidence="3" type="ORF">SAMN05444368_0153</name>
</gene>
<evidence type="ECO:0000313" key="3">
    <source>
        <dbReference type="EMBL" id="SIN62406.1"/>
    </source>
</evidence>
<comment type="similarity">
    <text evidence="1">Belongs to the GTP cyclohydrolase I type 2/NIF3 family.</text>
</comment>
<comment type="caution">
    <text evidence="3">The sequence shown here is derived from an EMBL/GenBank/DDBJ whole genome shotgun (WGS) entry which is preliminary data.</text>
</comment>
<name>A0ABY1JAP1_9BACT</name>
<dbReference type="PANTHER" id="PTHR13799:SF14">
    <property type="entry name" value="GTP CYCLOHYDROLASE 1 TYPE 2 HOMOLOG"/>
    <property type="match status" value="1"/>
</dbReference>
<evidence type="ECO:0000256" key="2">
    <source>
        <dbReference type="ARBA" id="ARBA00022723"/>
    </source>
</evidence>
<protein>
    <submittedName>
        <fullName evidence="3">Dinuclear metal center protein, YbgI/SA1388 family</fullName>
    </submittedName>
</protein>
<keyword evidence="2" id="KW-0479">Metal-binding</keyword>
<evidence type="ECO:0000256" key="1">
    <source>
        <dbReference type="ARBA" id="ARBA00006964"/>
    </source>
</evidence>
<proteinExistence type="inferred from homology"/>
<organism evidence="3 4">
    <name type="scientific">Acetomicrobium flavidum</name>
    <dbReference type="NCBI Taxonomy" id="49896"/>
    <lineage>
        <taxon>Bacteria</taxon>
        <taxon>Thermotogati</taxon>
        <taxon>Synergistota</taxon>
        <taxon>Synergistia</taxon>
        <taxon>Synergistales</taxon>
        <taxon>Acetomicrobiaceae</taxon>
        <taxon>Acetomicrobium</taxon>
    </lineage>
</organism>
<dbReference type="Pfam" id="PF01784">
    <property type="entry name" value="DUF34_NIF3"/>
    <property type="match status" value="1"/>
</dbReference>